<accession>A0A1G8SBA9</accession>
<name>A0A1G8SBA9_9BACI</name>
<feature type="domain" description="Glucosamine inositolphosphorylceramide transferase 1 N-terminal" evidence="1">
    <location>
        <begin position="253"/>
        <end position="450"/>
    </location>
</feature>
<sequence length="519" mass="60831">MRNQRKAGVIIDGFPLTEWEKQVIRSIRNDSRIELIFLICLGRKGESSSEEETEVIDASITHDGELDSATSAYVREQSPDWILSLSRVRLRGEILDMPTWGVWTYRHYGETIPFLKNFRERSSSTSVCLDRLKHNDMVQPLREACISVRLDSYRTHMKKVESITSDWPILVSAHLEDETLMRQEEQYVPKEYSLLKGKGDIRRTEMIHRWKRLRRKLFGYEFWNVGTTTMSLKEIMEHKNLNIHWFKQRSDLYYADPFVYRDGEQWKIIMEEVDYRSVKGFITEWILRNNEVIQEEKAVLSGGSHFSYPYILYVDGELYCIPENSETEKVVLYQYRDGWKAVKTLIDHFPAVDSTLVKYQGKWWIFCTRASVYNGDNEELHIFYAEDLFGEWSPHARNPVKVDARSSRPAGTPFYHNGELYRPAQDCSHTYGGAIVLNRIRHLSETKFSEEIAARIEPDPSDLYPDGIHTLSMADGMVVVDGKRTEYHLKHFLKKAYCYRPVPLEKVLAKPLKKKSRIV</sequence>
<dbReference type="InterPro" id="IPR023296">
    <property type="entry name" value="Glyco_hydro_beta-prop_sf"/>
</dbReference>
<evidence type="ECO:0000313" key="2">
    <source>
        <dbReference type="EMBL" id="SDJ26491.1"/>
    </source>
</evidence>
<dbReference type="SUPFAM" id="SSF75005">
    <property type="entry name" value="Arabinanase/levansucrase/invertase"/>
    <property type="match status" value="1"/>
</dbReference>
<dbReference type="RefSeq" id="WP_093193114.1">
    <property type="nucleotide sequence ID" value="NZ_FNEV01000003.1"/>
</dbReference>
<dbReference type="Proteomes" id="UP000199225">
    <property type="component" value="Unassembled WGS sequence"/>
</dbReference>
<proteinExistence type="predicted"/>
<dbReference type="AlphaFoldDB" id="A0A1G8SBA9"/>
<dbReference type="Pfam" id="PF24793">
    <property type="entry name" value="GINT1_N"/>
    <property type="match status" value="1"/>
</dbReference>
<protein>
    <recommendedName>
        <fullName evidence="1">Glucosamine inositolphosphorylceramide transferase 1 N-terminal domain-containing protein</fullName>
    </recommendedName>
</protein>
<dbReference type="InterPro" id="IPR056442">
    <property type="entry name" value="GINT1_N"/>
</dbReference>
<dbReference type="EMBL" id="FNEV01000003">
    <property type="protein sequence ID" value="SDJ26491.1"/>
    <property type="molecule type" value="Genomic_DNA"/>
</dbReference>
<gene>
    <name evidence="2" type="ORF">SAMN04490247_1360</name>
</gene>
<dbReference type="OrthoDB" id="3771157at2"/>
<keyword evidence="3" id="KW-1185">Reference proteome</keyword>
<reference evidence="3" key="1">
    <citation type="submission" date="2016-10" db="EMBL/GenBank/DDBJ databases">
        <authorList>
            <person name="Varghese N."/>
            <person name="Submissions S."/>
        </authorList>
    </citation>
    <scope>NUCLEOTIDE SEQUENCE [LARGE SCALE GENOMIC DNA]</scope>
    <source>
        <strain evidence="3">DSM 4771</strain>
    </source>
</reference>
<organism evidence="2 3">
    <name type="scientific">Salimicrobium halophilum</name>
    <dbReference type="NCBI Taxonomy" id="86666"/>
    <lineage>
        <taxon>Bacteria</taxon>
        <taxon>Bacillati</taxon>
        <taxon>Bacillota</taxon>
        <taxon>Bacilli</taxon>
        <taxon>Bacillales</taxon>
        <taxon>Bacillaceae</taxon>
        <taxon>Salimicrobium</taxon>
    </lineage>
</organism>
<evidence type="ECO:0000313" key="3">
    <source>
        <dbReference type="Proteomes" id="UP000199225"/>
    </source>
</evidence>
<dbReference type="STRING" id="86666.SAMN04490247_1360"/>
<evidence type="ECO:0000259" key="1">
    <source>
        <dbReference type="Pfam" id="PF24793"/>
    </source>
</evidence>